<dbReference type="InterPro" id="IPR044926">
    <property type="entry name" value="RGS_subdomain_2"/>
</dbReference>
<dbReference type="Gene3D" id="1.10.167.10">
    <property type="entry name" value="Regulator of G-protein Signalling 4, domain 2"/>
    <property type="match status" value="1"/>
</dbReference>
<dbReference type="Proteomes" id="UP000265000">
    <property type="component" value="Unplaced"/>
</dbReference>
<dbReference type="InterPro" id="IPR016137">
    <property type="entry name" value="RGS"/>
</dbReference>
<reference evidence="9" key="1">
    <citation type="submission" date="2025-08" db="UniProtKB">
        <authorList>
            <consortium name="Ensembl"/>
        </authorList>
    </citation>
    <scope>IDENTIFICATION</scope>
</reference>
<dbReference type="Ensembl" id="ENSFHET00000022300.1">
    <property type="protein sequence ID" value="ENSFHEP00000030617.1"/>
    <property type="gene ID" value="ENSFHEG00000016089.1"/>
</dbReference>
<evidence type="ECO:0000256" key="3">
    <source>
        <dbReference type="ARBA" id="ARBA00020118"/>
    </source>
</evidence>
<feature type="domain" description="RGS" evidence="8">
    <location>
        <begin position="99"/>
        <end position="215"/>
    </location>
</feature>
<dbReference type="PRINTS" id="PR01301">
    <property type="entry name" value="RGSPROTEIN"/>
</dbReference>
<sequence>MYDYWAFTHFSRQHHSSHVENTGEFFTHCKSHFTLGLLLTRRLRWGHIVKVTMISWGGFRRMWCSQITWLVIALDALFKGRFCCFPKDPLDDVETWSESVDKVLSCKAGQIAFREFLKSEYSEENILFWLACEDYKKIKTVPEMISSANRIYSEFVETEAPRQINIDCTTRENITKNISQPTLTSFDTAQKLVYSLMARDCYPRFLKSDIYQGLLRKADSSKFIK</sequence>
<accession>A0A3Q2QU87</accession>
<keyword evidence="5" id="KW-1003">Cell membrane</keyword>
<dbReference type="GeneTree" id="ENSGT00940000157316"/>
<evidence type="ECO:0000256" key="5">
    <source>
        <dbReference type="ARBA" id="ARBA00022475"/>
    </source>
</evidence>
<proteinExistence type="predicted"/>
<dbReference type="FunFam" id="1.10.167.10:FF:000001">
    <property type="entry name" value="Putative regulator of g-protein signaling 12"/>
    <property type="match status" value="1"/>
</dbReference>
<evidence type="ECO:0000256" key="1">
    <source>
        <dbReference type="ARBA" id="ARBA00004413"/>
    </source>
</evidence>
<dbReference type="SUPFAM" id="SSF48097">
    <property type="entry name" value="Regulator of G-protein signaling, RGS"/>
    <property type="match status" value="1"/>
</dbReference>
<keyword evidence="7" id="KW-0472">Membrane</keyword>
<dbReference type="PROSITE" id="PS50132">
    <property type="entry name" value="RGS"/>
    <property type="match status" value="1"/>
</dbReference>
<evidence type="ECO:0000256" key="4">
    <source>
        <dbReference type="ARBA" id="ARBA00022468"/>
    </source>
</evidence>
<organism evidence="9 10">
    <name type="scientific">Fundulus heteroclitus</name>
    <name type="common">Killifish</name>
    <name type="synonym">Mummichog</name>
    <dbReference type="NCBI Taxonomy" id="8078"/>
    <lineage>
        <taxon>Eukaryota</taxon>
        <taxon>Metazoa</taxon>
        <taxon>Chordata</taxon>
        <taxon>Craniata</taxon>
        <taxon>Vertebrata</taxon>
        <taxon>Euteleostomi</taxon>
        <taxon>Actinopterygii</taxon>
        <taxon>Neopterygii</taxon>
        <taxon>Teleostei</taxon>
        <taxon>Neoteleostei</taxon>
        <taxon>Acanthomorphata</taxon>
        <taxon>Ovalentaria</taxon>
        <taxon>Atherinomorphae</taxon>
        <taxon>Cyprinodontiformes</taxon>
        <taxon>Fundulidae</taxon>
        <taxon>Fundulus</taxon>
    </lineage>
</organism>
<dbReference type="STRING" id="8078.ENSFHEP00000030617"/>
<evidence type="ECO:0000313" key="9">
    <source>
        <dbReference type="Ensembl" id="ENSFHEP00000030617.1"/>
    </source>
</evidence>
<dbReference type="SMART" id="SM00315">
    <property type="entry name" value="RGS"/>
    <property type="match status" value="1"/>
</dbReference>
<evidence type="ECO:0000313" key="10">
    <source>
        <dbReference type="Proteomes" id="UP000265000"/>
    </source>
</evidence>
<dbReference type="Pfam" id="PF00615">
    <property type="entry name" value="RGS"/>
    <property type="match status" value="1"/>
</dbReference>
<dbReference type="AlphaFoldDB" id="A0A3Q2QU87"/>
<keyword evidence="4" id="KW-0343">GTPase activation</keyword>
<evidence type="ECO:0000256" key="2">
    <source>
        <dbReference type="ARBA" id="ARBA00004514"/>
    </source>
</evidence>
<evidence type="ECO:0000256" key="7">
    <source>
        <dbReference type="ARBA" id="ARBA00023136"/>
    </source>
</evidence>
<reference evidence="9" key="2">
    <citation type="submission" date="2025-09" db="UniProtKB">
        <authorList>
            <consortium name="Ensembl"/>
        </authorList>
    </citation>
    <scope>IDENTIFICATION</scope>
</reference>
<dbReference type="GO" id="GO:0005886">
    <property type="term" value="C:plasma membrane"/>
    <property type="evidence" value="ECO:0007669"/>
    <property type="project" value="UniProtKB-SubCell"/>
</dbReference>
<dbReference type="InterPro" id="IPR036305">
    <property type="entry name" value="RGS_sf"/>
</dbReference>
<dbReference type="GO" id="GO:0005096">
    <property type="term" value="F:GTPase activator activity"/>
    <property type="evidence" value="ECO:0007669"/>
    <property type="project" value="UniProtKB-KW"/>
</dbReference>
<evidence type="ECO:0000256" key="6">
    <source>
        <dbReference type="ARBA" id="ARBA00022490"/>
    </source>
</evidence>
<dbReference type="PANTHER" id="PTHR10845">
    <property type="entry name" value="REGULATOR OF G PROTEIN SIGNALING"/>
    <property type="match status" value="1"/>
</dbReference>
<dbReference type="GO" id="GO:0005829">
    <property type="term" value="C:cytosol"/>
    <property type="evidence" value="ECO:0007669"/>
    <property type="project" value="UniProtKB-SubCell"/>
</dbReference>
<protein>
    <recommendedName>
        <fullName evidence="3">Regulator of G-protein signaling 1</fullName>
    </recommendedName>
</protein>
<evidence type="ECO:0000259" key="8">
    <source>
        <dbReference type="PROSITE" id="PS50132"/>
    </source>
</evidence>
<comment type="subcellular location">
    <subcellularLocation>
        <location evidence="1">Cell membrane</location>
        <topology evidence="1">Peripheral membrane protein</topology>
        <orientation evidence="1">Cytoplasmic side</orientation>
    </subcellularLocation>
    <subcellularLocation>
        <location evidence="2">Cytoplasm</location>
        <location evidence="2">Cytosol</location>
    </subcellularLocation>
</comment>
<dbReference type="PANTHER" id="PTHR10845:SF34">
    <property type="entry name" value="REGULATOR OF G-PROTEIN SIGNALING 1"/>
    <property type="match status" value="1"/>
</dbReference>
<keyword evidence="6" id="KW-0963">Cytoplasm</keyword>
<name>A0A3Q2QU87_FUNHE</name>
<keyword evidence="10" id="KW-1185">Reference proteome</keyword>